<dbReference type="Pfam" id="PF02536">
    <property type="entry name" value="mTERF"/>
    <property type="match status" value="1"/>
</dbReference>
<keyword evidence="5" id="KW-1185">Reference proteome</keyword>
<reference evidence="5" key="1">
    <citation type="journal article" date="2017" name="Nature">
        <title>The sunflower genome provides insights into oil metabolism, flowering and Asterid evolution.</title>
        <authorList>
            <person name="Badouin H."/>
            <person name="Gouzy J."/>
            <person name="Grassa C.J."/>
            <person name="Murat F."/>
            <person name="Staton S.E."/>
            <person name="Cottret L."/>
            <person name="Lelandais-Briere C."/>
            <person name="Owens G.L."/>
            <person name="Carrere S."/>
            <person name="Mayjonade B."/>
            <person name="Legrand L."/>
            <person name="Gill N."/>
            <person name="Kane N.C."/>
            <person name="Bowers J.E."/>
            <person name="Hubner S."/>
            <person name="Bellec A."/>
            <person name="Berard A."/>
            <person name="Berges H."/>
            <person name="Blanchet N."/>
            <person name="Boniface M.C."/>
            <person name="Brunel D."/>
            <person name="Catrice O."/>
            <person name="Chaidir N."/>
            <person name="Claudel C."/>
            <person name="Donnadieu C."/>
            <person name="Faraut T."/>
            <person name="Fievet G."/>
            <person name="Helmstetter N."/>
            <person name="King M."/>
            <person name="Knapp S.J."/>
            <person name="Lai Z."/>
            <person name="Le Paslier M.C."/>
            <person name="Lippi Y."/>
            <person name="Lorenzon L."/>
            <person name="Mandel J.R."/>
            <person name="Marage G."/>
            <person name="Marchand G."/>
            <person name="Marquand E."/>
            <person name="Bret-Mestries E."/>
            <person name="Morien E."/>
            <person name="Nambeesan S."/>
            <person name="Nguyen T."/>
            <person name="Pegot-Espagnet P."/>
            <person name="Pouilly N."/>
            <person name="Raftis F."/>
            <person name="Sallet E."/>
            <person name="Schiex T."/>
            <person name="Thomas J."/>
            <person name="Vandecasteele C."/>
            <person name="Vares D."/>
            <person name="Vear F."/>
            <person name="Vautrin S."/>
            <person name="Crespi M."/>
            <person name="Mangin B."/>
            <person name="Burke J.M."/>
            <person name="Salse J."/>
            <person name="Munos S."/>
            <person name="Vincourt P."/>
            <person name="Rieseberg L.H."/>
            <person name="Langlade N.B."/>
        </authorList>
    </citation>
    <scope>NUCLEOTIDE SEQUENCE [LARGE SCALE GENOMIC DNA]</scope>
    <source>
        <strain evidence="5">cv. SF193</strain>
    </source>
</reference>
<dbReference type="Gene3D" id="1.25.70.10">
    <property type="entry name" value="Transcription termination factor 3, mitochondrial"/>
    <property type="match status" value="2"/>
</dbReference>
<sequence>MWILRLKPSSKHLQYLNYSTQPIHNHFMVDYLVNSVGFSKDQALSALPDLTHLKSTQNPDSVLHFLKHQCCLDNTQVRNIVSYRPKILTTSVHKTLAPKFTLLQQLGLRLPAPGLEKLVKQSNNFSSNRLGANVSFLRELLGGCDDKVSKVIQRSWWMLSSNYAHKLSSSLLVLKKNGLSDDKIQSILLKNPACLLQNPQWLEATITKVEPVLGVPPESPRFLDGLEIIISLSKSTLDMKFGIFRSFGWSDSEILTMTKALPFCLRSSEARIQLSLNFFMNELGYTPAYLATHPKLLVYSLEKRVMPRTQVLNVLRENKLLKKNFSLCSIAALSEEKFLKDFVLPYREFVPHLFEAYTKATGHQEERD</sequence>
<evidence type="ECO:0000256" key="2">
    <source>
        <dbReference type="ARBA" id="ARBA00022472"/>
    </source>
</evidence>
<dbReference type="PANTHER" id="PTHR13068">
    <property type="entry name" value="CGI-12 PROTEIN-RELATED"/>
    <property type="match status" value="1"/>
</dbReference>
<keyword evidence="2" id="KW-0805">Transcription regulation</keyword>
<proteinExistence type="inferred from homology"/>
<dbReference type="SMART" id="SM00733">
    <property type="entry name" value="Mterf"/>
    <property type="match status" value="6"/>
</dbReference>
<dbReference type="GO" id="GO:0009658">
    <property type="term" value="P:chloroplast organization"/>
    <property type="evidence" value="ECO:0000318"/>
    <property type="project" value="GO_Central"/>
</dbReference>
<protein>
    <submittedName>
        <fullName evidence="4">Putative mitochodrial transcription termination factor</fullName>
    </submittedName>
</protein>
<name>A0A251UP09_HELAN</name>
<accession>A0A251UP09</accession>
<dbReference type="GO" id="GO:0006353">
    <property type="term" value="P:DNA-templated transcription termination"/>
    <property type="evidence" value="ECO:0007669"/>
    <property type="project" value="UniProtKB-KW"/>
</dbReference>
<gene>
    <name evidence="4" type="ORF">HannXRQ_Chr05g0144161</name>
</gene>
<dbReference type="OMA" id="QFYLSFM"/>
<dbReference type="STRING" id="4232.A0A251UP09"/>
<dbReference type="GO" id="GO:0009507">
    <property type="term" value="C:chloroplast"/>
    <property type="evidence" value="ECO:0000318"/>
    <property type="project" value="GO_Central"/>
</dbReference>
<comment type="similarity">
    <text evidence="1">Belongs to the mTERF family.</text>
</comment>
<dbReference type="InterPro" id="IPR038538">
    <property type="entry name" value="MTERF_sf"/>
</dbReference>
<keyword evidence="2" id="KW-0806">Transcription termination</keyword>
<evidence type="ECO:0000256" key="3">
    <source>
        <dbReference type="ARBA" id="ARBA00022946"/>
    </source>
</evidence>
<dbReference type="FunFam" id="1.25.70.10:FF:000001">
    <property type="entry name" value="Mitochondrial transcription termination factor-like"/>
    <property type="match status" value="1"/>
</dbReference>
<keyword evidence="3" id="KW-0809">Transit peptide</keyword>
<evidence type="ECO:0000313" key="5">
    <source>
        <dbReference type="Proteomes" id="UP000215914"/>
    </source>
</evidence>
<organism evidence="4 5">
    <name type="scientific">Helianthus annuus</name>
    <name type="common">Common sunflower</name>
    <dbReference type="NCBI Taxonomy" id="4232"/>
    <lineage>
        <taxon>Eukaryota</taxon>
        <taxon>Viridiplantae</taxon>
        <taxon>Streptophyta</taxon>
        <taxon>Embryophyta</taxon>
        <taxon>Tracheophyta</taxon>
        <taxon>Spermatophyta</taxon>
        <taxon>Magnoliopsida</taxon>
        <taxon>eudicotyledons</taxon>
        <taxon>Gunneridae</taxon>
        <taxon>Pentapetalae</taxon>
        <taxon>asterids</taxon>
        <taxon>campanulids</taxon>
        <taxon>Asterales</taxon>
        <taxon>Asteraceae</taxon>
        <taxon>Asteroideae</taxon>
        <taxon>Heliantheae alliance</taxon>
        <taxon>Heliantheae</taxon>
        <taxon>Helianthus</taxon>
    </lineage>
</organism>
<evidence type="ECO:0000256" key="1">
    <source>
        <dbReference type="ARBA" id="ARBA00007692"/>
    </source>
</evidence>
<dbReference type="GO" id="GO:0003676">
    <property type="term" value="F:nucleic acid binding"/>
    <property type="evidence" value="ECO:0007669"/>
    <property type="project" value="InterPro"/>
</dbReference>
<dbReference type="PANTHER" id="PTHR13068:SF231">
    <property type="entry name" value="TRANSCRIPTION TERMINATION FACTOR MTERF2, CHLOROPLASTIC-LIKE"/>
    <property type="match status" value="1"/>
</dbReference>
<dbReference type="InParanoid" id="A0A251UP09"/>
<dbReference type="EMBL" id="CM007894">
    <property type="protein sequence ID" value="OTG25117.1"/>
    <property type="molecule type" value="Genomic_DNA"/>
</dbReference>
<evidence type="ECO:0000313" key="4">
    <source>
        <dbReference type="EMBL" id="OTG25117.1"/>
    </source>
</evidence>
<keyword evidence="2" id="KW-0804">Transcription</keyword>
<dbReference type="Proteomes" id="UP000215914">
    <property type="component" value="Chromosome 5"/>
</dbReference>
<dbReference type="InterPro" id="IPR003690">
    <property type="entry name" value="MTERF"/>
</dbReference>
<dbReference type="AlphaFoldDB" id="A0A251UP09"/>